<dbReference type="GeneID" id="22585241"/>
<proteinExistence type="predicted"/>
<dbReference type="OMA" id="IQLFDWS"/>
<feature type="coiled-coil region" evidence="1">
    <location>
        <begin position="151"/>
        <end position="192"/>
    </location>
</feature>
<dbReference type="AlphaFoldDB" id="C1GGV1"/>
<dbReference type="eggNOG" id="ENOG502QWJA">
    <property type="taxonomic scope" value="Eukaryota"/>
</dbReference>
<dbReference type="RefSeq" id="XP_010761792.1">
    <property type="nucleotide sequence ID" value="XM_010763490.1"/>
</dbReference>
<feature type="region of interest" description="Disordered" evidence="2">
    <location>
        <begin position="253"/>
        <end position="432"/>
    </location>
</feature>
<gene>
    <name evidence="3" type="ORF">PADG_06538</name>
</gene>
<accession>C1GGV1</accession>
<dbReference type="InterPro" id="IPR014751">
    <property type="entry name" value="XRCC4-like_C"/>
</dbReference>
<evidence type="ECO:0000313" key="4">
    <source>
        <dbReference type="Proteomes" id="UP000001628"/>
    </source>
</evidence>
<evidence type="ECO:0000256" key="2">
    <source>
        <dbReference type="SAM" id="MobiDB-lite"/>
    </source>
</evidence>
<evidence type="ECO:0000313" key="3">
    <source>
        <dbReference type="EMBL" id="EEH50458.2"/>
    </source>
</evidence>
<protein>
    <submittedName>
        <fullName evidence="3">Uncharacterized protein</fullName>
    </submittedName>
</protein>
<evidence type="ECO:0000256" key="1">
    <source>
        <dbReference type="SAM" id="Coils"/>
    </source>
</evidence>
<dbReference type="KEGG" id="pbn:PADG_06538"/>
<feature type="compositionally biased region" description="Acidic residues" evidence="2">
    <location>
        <begin position="336"/>
        <end position="352"/>
    </location>
</feature>
<dbReference type="Proteomes" id="UP000001628">
    <property type="component" value="Unassembled WGS sequence"/>
</dbReference>
<feature type="compositionally biased region" description="Low complexity" evidence="2">
    <location>
        <begin position="294"/>
        <end position="315"/>
    </location>
</feature>
<feature type="compositionally biased region" description="Polar residues" evidence="2">
    <location>
        <begin position="379"/>
        <end position="391"/>
    </location>
</feature>
<feature type="compositionally biased region" description="Acidic residues" evidence="2">
    <location>
        <begin position="422"/>
        <end position="432"/>
    </location>
</feature>
<dbReference type="EMBL" id="KN275964">
    <property type="protein sequence ID" value="EEH50458.2"/>
    <property type="molecule type" value="Genomic_DNA"/>
</dbReference>
<reference evidence="3 4" key="1">
    <citation type="journal article" date="2011" name="PLoS Genet.">
        <title>Comparative genomic analysis of human fungal pathogens causing paracoccidioidomycosis.</title>
        <authorList>
            <person name="Desjardins C.A."/>
            <person name="Champion M.D."/>
            <person name="Holder J.W."/>
            <person name="Muszewska A."/>
            <person name="Goldberg J."/>
            <person name="Bailao A.M."/>
            <person name="Brigido M.M."/>
            <person name="Ferreira M.E."/>
            <person name="Garcia A.M."/>
            <person name="Grynberg M."/>
            <person name="Gujja S."/>
            <person name="Heiman D.I."/>
            <person name="Henn M.R."/>
            <person name="Kodira C.D."/>
            <person name="Leon-Narvaez H."/>
            <person name="Longo L.V."/>
            <person name="Ma L.J."/>
            <person name="Malavazi I."/>
            <person name="Matsuo A.L."/>
            <person name="Morais F.V."/>
            <person name="Pereira M."/>
            <person name="Rodriguez-Brito S."/>
            <person name="Sakthikumar S."/>
            <person name="Salem-Izacc S.M."/>
            <person name="Sykes S.M."/>
            <person name="Teixeira M.M."/>
            <person name="Vallejo M.C."/>
            <person name="Walter M.E."/>
            <person name="Yandava C."/>
            <person name="Young S."/>
            <person name="Zeng Q."/>
            <person name="Zucker J."/>
            <person name="Felipe M.S."/>
            <person name="Goldman G.H."/>
            <person name="Haas B.J."/>
            <person name="McEwen J.G."/>
            <person name="Nino-Vega G."/>
            <person name="Puccia R."/>
            <person name="San-Blas G."/>
            <person name="Soares C.M."/>
            <person name="Birren B.W."/>
            <person name="Cuomo C.A."/>
        </authorList>
    </citation>
    <scope>NUCLEOTIDE SEQUENCE [LARGE SCALE GENOMIC DNA]</scope>
    <source>
        <strain evidence="3 4">Pb18</strain>
    </source>
</reference>
<keyword evidence="1" id="KW-0175">Coiled coil</keyword>
<dbReference type="InParanoid" id="C1GGV1"/>
<dbReference type="PANTHER" id="PTHR42067:SF1">
    <property type="entry name" value="MITOTIC APPARATUS PROTEIN P62"/>
    <property type="match status" value="1"/>
</dbReference>
<dbReference type="HOGENOM" id="CLU_044616_1_0_1"/>
<name>C1GGV1_PARBD</name>
<dbReference type="STRING" id="502780.C1GGV1"/>
<sequence length="432" mass="47655">MPKENLLRIKRSDSPGDYILVHVTRPGTEDLDLKLVATEGEAPYRASVKSVQVNKLRAKNYHGGDDEWTGILAYALGQRQSTSVPEEHKAGLKVVAAVKQDEDDESRNEIVITLMKRIDTITQRLGTIALKQDDDQAIQLFDWTGIAISRAEGLENQLLSLTAKYTAAESIISKLNAQLQELIKEKAQHDDQLIAKFSQLLNEKKLKIRNQQRLLAMARIDGDKGAVHILLKLFCKFWTCSLNVHPANPPYAPTIESSVRQRHPKRKAPELSISSESEDGFDTMDVDQGGNPATNKSTTTTNSNNNNNNNTNDTSAVNPDAEDDLSSTSERQDTPDPLEDEDEETATEDEMDPPQSPPAPAAPAATAVSDGRKRGACASSKQPVASSPTTRTAREPMTSPPPRRELPFVRRMGRGKAPMPFPDEDEDEDDEL</sequence>
<dbReference type="OrthoDB" id="8064436at2759"/>
<dbReference type="VEuPathDB" id="FungiDB:PADG_06538"/>
<dbReference type="SUPFAM" id="SSF58022">
    <property type="entry name" value="XRCC4, C-terminal oligomerization domain"/>
    <property type="match status" value="1"/>
</dbReference>
<dbReference type="PANTHER" id="PTHR42067">
    <property type="entry name" value="YALI0C15378P"/>
    <property type="match status" value="1"/>
</dbReference>
<dbReference type="Gene3D" id="1.20.5.370">
    <property type="match status" value="1"/>
</dbReference>
<keyword evidence="4" id="KW-1185">Reference proteome</keyword>
<feature type="compositionally biased region" description="Acidic residues" evidence="2">
    <location>
        <begin position="276"/>
        <end position="285"/>
    </location>
</feature>
<organism evidence="3 4">
    <name type="scientific">Paracoccidioides brasiliensis (strain Pb18)</name>
    <dbReference type="NCBI Taxonomy" id="502780"/>
    <lineage>
        <taxon>Eukaryota</taxon>
        <taxon>Fungi</taxon>
        <taxon>Dikarya</taxon>
        <taxon>Ascomycota</taxon>
        <taxon>Pezizomycotina</taxon>
        <taxon>Eurotiomycetes</taxon>
        <taxon>Eurotiomycetidae</taxon>
        <taxon>Onygenales</taxon>
        <taxon>Ajellomycetaceae</taxon>
        <taxon>Paracoccidioides</taxon>
    </lineage>
</organism>